<protein>
    <submittedName>
        <fullName evidence="1">Uncharacterized protein</fullName>
    </submittedName>
</protein>
<keyword evidence="2" id="KW-1185">Reference proteome</keyword>
<gene>
    <name evidence="1" type="ORF">PR048_026246</name>
</gene>
<name>A0ABQ9GKT9_9NEOP</name>
<sequence>MLMFSAAGVGGREDVGVLSVVGADRKVAHFTIIHDCPVISLPAAMTREGGGAGETAWSDWRCGVCNWRESADRKAPRSVLSSVAADPIGARLEMTCLQADHSVQGVRHELYCRICQEKAKRALFGRRPKIVYGCKEHLESNPVIPMKPPYDRVKRCRERKINIKASERVNLNSISILSCGTLSPAIRDNGTSVNGVFMLQTANHIAVCVRDWPEQLPCVYCALRRYRLFTLAAKRGSPSHLVSSRPFGNGDAPKPTTNVISPMEQFEDGVDTTPLISRSSGPMRVIEVNMVRRRNEGAGETGDLRENPPTNGIVQHDFHLRKSGDPAGDGTRFASAGGEGDMTGVVDGQWGGGGVSRGAPVPSTFAFRGQSSLRSHSVRYPSGLTGTCEYKLFTVEWALFEALSLGITGQTRDEVGSLRFDSDELRSFRRLDYRTYPKESHGHHQYLEPTTVYFEGRRLSTNFSYQPFIQWCIADAVLQAIALRILELNEQTLENSPSIPLTRKHANDGRCNTIRSELEPKILNRYHLRSPEGSSYKGWMVREKFDEMLRKGSTYFWASKMIASVFRRYEFRSDGATSTIIAMLANEWYGCHGHTPKEEGSRWKSIANQAKRRGPGEMYATVAEDEMIPFIGLGLEKVRTVPQQHGPEVGGTELCYLPTDGCHISVIREK</sequence>
<dbReference type="EMBL" id="JARBHB010000011">
    <property type="protein sequence ID" value="KAJ8872638.1"/>
    <property type="molecule type" value="Genomic_DNA"/>
</dbReference>
<dbReference type="Proteomes" id="UP001159363">
    <property type="component" value="Chromosome 10"/>
</dbReference>
<comment type="caution">
    <text evidence="1">The sequence shown here is derived from an EMBL/GenBank/DDBJ whole genome shotgun (WGS) entry which is preliminary data.</text>
</comment>
<evidence type="ECO:0000313" key="1">
    <source>
        <dbReference type="EMBL" id="KAJ8872638.1"/>
    </source>
</evidence>
<proteinExistence type="predicted"/>
<organism evidence="1 2">
    <name type="scientific">Dryococelus australis</name>
    <dbReference type="NCBI Taxonomy" id="614101"/>
    <lineage>
        <taxon>Eukaryota</taxon>
        <taxon>Metazoa</taxon>
        <taxon>Ecdysozoa</taxon>
        <taxon>Arthropoda</taxon>
        <taxon>Hexapoda</taxon>
        <taxon>Insecta</taxon>
        <taxon>Pterygota</taxon>
        <taxon>Neoptera</taxon>
        <taxon>Polyneoptera</taxon>
        <taxon>Phasmatodea</taxon>
        <taxon>Verophasmatodea</taxon>
        <taxon>Anareolatae</taxon>
        <taxon>Phasmatidae</taxon>
        <taxon>Eurycanthinae</taxon>
        <taxon>Dryococelus</taxon>
    </lineage>
</organism>
<evidence type="ECO:0000313" key="2">
    <source>
        <dbReference type="Proteomes" id="UP001159363"/>
    </source>
</evidence>
<accession>A0ABQ9GKT9</accession>
<reference evidence="1 2" key="1">
    <citation type="submission" date="2023-02" db="EMBL/GenBank/DDBJ databases">
        <title>LHISI_Scaffold_Assembly.</title>
        <authorList>
            <person name="Stuart O.P."/>
            <person name="Cleave R."/>
            <person name="Magrath M.J.L."/>
            <person name="Mikheyev A.S."/>
        </authorList>
    </citation>
    <scope>NUCLEOTIDE SEQUENCE [LARGE SCALE GENOMIC DNA]</scope>
    <source>
        <strain evidence="1">Daus_M_001</strain>
        <tissue evidence="1">Leg muscle</tissue>
    </source>
</reference>